<feature type="transmembrane region" description="Helical" evidence="1">
    <location>
        <begin position="62"/>
        <end position="82"/>
    </location>
</feature>
<evidence type="ECO:0000313" key="2">
    <source>
        <dbReference type="EMBL" id="KAJ7716466.1"/>
    </source>
</evidence>
<reference evidence="2" key="1">
    <citation type="submission" date="2023-03" db="EMBL/GenBank/DDBJ databases">
        <title>Massive genome expansion in bonnet fungi (Mycena s.s.) driven by repeated elements and novel gene families across ecological guilds.</title>
        <authorList>
            <consortium name="Lawrence Berkeley National Laboratory"/>
            <person name="Harder C.B."/>
            <person name="Miyauchi S."/>
            <person name="Viragh M."/>
            <person name="Kuo A."/>
            <person name="Thoen E."/>
            <person name="Andreopoulos B."/>
            <person name="Lu D."/>
            <person name="Skrede I."/>
            <person name="Drula E."/>
            <person name="Henrissat B."/>
            <person name="Morin E."/>
            <person name="Kohler A."/>
            <person name="Barry K."/>
            <person name="LaButti K."/>
            <person name="Morin E."/>
            <person name="Salamov A."/>
            <person name="Lipzen A."/>
            <person name="Mereny Z."/>
            <person name="Hegedus B."/>
            <person name="Baldrian P."/>
            <person name="Stursova M."/>
            <person name="Weitz H."/>
            <person name="Taylor A."/>
            <person name="Grigoriev I.V."/>
            <person name="Nagy L.G."/>
            <person name="Martin F."/>
            <person name="Kauserud H."/>
        </authorList>
    </citation>
    <scope>NUCLEOTIDE SEQUENCE</scope>
    <source>
        <strain evidence="2">CBHHK188m</strain>
    </source>
</reference>
<evidence type="ECO:0000256" key="1">
    <source>
        <dbReference type="SAM" id="Phobius"/>
    </source>
</evidence>
<comment type="caution">
    <text evidence="2">The sequence shown here is derived from an EMBL/GenBank/DDBJ whole genome shotgun (WGS) entry which is preliminary data.</text>
</comment>
<organism evidence="2 3">
    <name type="scientific">Mycena maculata</name>
    <dbReference type="NCBI Taxonomy" id="230809"/>
    <lineage>
        <taxon>Eukaryota</taxon>
        <taxon>Fungi</taxon>
        <taxon>Dikarya</taxon>
        <taxon>Basidiomycota</taxon>
        <taxon>Agaricomycotina</taxon>
        <taxon>Agaricomycetes</taxon>
        <taxon>Agaricomycetidae</taxon>
        <taxon>Agaricales</taxon>
        <taxon>Marasmiineae</taxon>
        <taxon>Mycenaceae</taxon>
        <taxon>Mycena</taxon>
    </lineage>
</organism>
<keyword evidence="1" id="KW-0472">Membrane</keyword>
<dbReference type="Proteomes" id="UP001215280">
    <property type="component" value="Unassembled WGS sequence"/>
</dbReference>
<dbReference type="AlphaFoldDB" id="A0AAD7HAS8"/>
<sequence>MLRYGALSINIPVIVFSFVTISTKSCTTYTFAHQMLMLIIELVVSAVMILRVYALYSRSARVLWCLLGIGCCLIGVTIWSVLQGQAGFPITVLPGCHRGIVHSASRDLAVPWECLFVFDSMIFGMTVYNAYVTRRGLGRQVMPLHALMVRDGSLYFAASALANLSNIVTFLIGGALIPGSLADFAIGVSVTMMSRLMLNLHEQTEYGILSEINLTVTGVQDDLQFV</sequence>
<evidence type="ECO:0000313" key="3">
    <source>
        <dbReference type="Proteomes" id="UP001215280"/>
    </source>
</evidence>
<protein>
    <submittedName>
        <fullName evidence="2">Uncharacterized protein</fullName>
    </submittedName>
</protein>
<feature type="transmembrane region" description="Helical" evidence="1">
    <location>
        <begin position="7"/>
        <end position="25"/>
    </location>
</feature>
<accession>A0AAD7HAS8</accession>
<feature type="transmembrane region" description="Helical" evidence="1">
    <location>
        <begin position="115"/>
        <end position="133"/>
    </location>
</feature>
<feature type="transmembrane region" description="Helical" evidence="1">
    <location>
        <begin position="154"/>
        <end position="175"/>
    </location>
</feature>
<keyword evidence="1" id="KW-1133">Transmembrane helix</keyword>
<proteinExistence type="predicted"/>
<feature type="transmembrane region" description="Helical" evidence="1">
    <location>
        <begin position="31"/>
        <end position="50"/>
    </location>
</feature>
<name>A0AAD7HAS8_9AGAR</name>
<gene>
    <name evidence="2" type="ORF">DFH07DRAFT_862138</name>
</gene>
<keyword evidence="1" id="KW-0812">Transmembrane</keyword>
<dbReference type="EMBL" id="JARJLG010000331">
    <property type="protein sequence ID" value="KAJ7716466.1"/>
    <property type="molecule type" value="Genomic_DNA"/>
</dbReference>
<keyword evidence="3" id="KW-1185">Reference proteome</keyword>